<name>A0A124SC36_CYNCS</name>
<protein>
    <submittedName>
        <fullName evidence="2">Transcription factor, TCP</fullName>
    </submittedName>
</protein>
<accession>A0A124SC36</accession>
<dbReference type="AlphaFoldDB" id="A0A124SC36"/>
<evidence type="ECO:0000313" key="2">
    <source>
        <dbReference type="EMBL" id="KVH92547.1"/>
    </source>
</evidence>
<dbReference type="Proteomes" id="UP000243975">
    <property type="component" value="Unassembled WGS sequence"/>
</dbReference>
<feature type="domain" description="TCP" evidence="1">
    <location>
        <begin position="1"/>
        <end position="35"/>
    </location>
</feature>
<dbReference type="EMBL" id="LEKV01004813">
    <property type="protein sequence ID" value="KVH92547.1"/>
    <property type="molecule type" value="Genomic_DNA"/>
</dbReference>
<keyword evidence="3" id="KW-1185">Reference proteome</keyword>
<comment type="caution">
    <text evidence="2">The sequence shown here is derived from an EMBL/GenBank/DDBJ whole genome shotgun (WGS) entry which is preliminary data.</text>
</comment>
<organism evidence="2 3">
    <name type="scientific">Cynara cardunculus var. scolymus</name>
    <name type="common">Globe artichoke</name>
    <name type="synonym">Cynara scolymus</name>
    <dbReference type="NCBI Taxonomy" id="59895"/>
    <lineage>
        <taxon>Eukaryota</taxon>
        <taxon>Viridiplantae</taxon>
        <taxon>Streptophyta</taxon>
        <taxon>Embryophyta</taxon>
        <taxon>Tracheophyta</taxon>
        <taxon>Spermatophyta</taxon>
        <taxon>Magnoliopsida</taxon>
        <taxon>eudicotyledons</taxon>
        <taxon>Gunneridae</taxon>
        <taxon>Pentapetalae</taxon>
        <taxon>asterids</taxon>
        <taxon>campanulids</taxon>
        <taxon>Asterales</taxon>
        <taxon>Asteraceae</taxon>
        <taxon>Carduoideae</taxon>
        <taxon>Cardueae</taxon>
        <taxon>Carduinae</taxon>
        <taxon>Cynara</taxon>
    </lineage>
</organism>
<proteinExistence type="predicted"/>
<reference evidence="2 3" key="1">
    <citation type="journal article" date="2016" name="Sci. Rep.">
        <title>The genome sequence of the outbreeding globe artichoke constructed de novo incorporating a phase-aware low-pass sequencing strategy of F1 progeny.</title>
        <authorList>
            <person name="Scaglione D."/>
            <person name="Reyes-Chin-Wo S."/>
            <person name="Acquadro A."/>
            <person name="Froenicke L."/>
            <person name="Portis E."/>
            <person name="Beitel C."/>
            <person name="Tirone M."/>
            <person name="Mauro R."/>
            <person name="Lo Monaco A."/>
            <person name="Mauromicale G."/>
            <person name="Faccioli P."/>
            <person name="Cattivelli L."/>
            <person name="Rieseberg L."/>
            <person name="Michelmore R."/>
            <person name="Lanteri S."/>
        </authorList>
    </citation>
    <scope>NUCLEOTIDE SEQUENCE [LARGE SCALE GENOMIC DNA]</scope>
    <source>
        <strain evidence="2">2C</strain>
    </source>
</reference>
<evidence type="ECO:0000259" key="1">
    <source>
        <dbReference type="PROSITE" id="PS51369"/>
    </source>
</evidence>
<dbReference type="Pfam" id="PF03634">
    <property type="entry name" value="TCP"/>
    <property type="match status" value="1"/>
</dbReference>
<dbReference type="InterPro" id="IPR017887">
    <property type="entry name" value="TF_TCP_subgr"/>
</dbReference>
<dbReference type="Gramene" id="KVH92547">
    <property type="protein sequence ID" value="KVH92547"/>
    <property type="gene ID" value="Ccrd_005369"/>
</dbReference>
<dbReference type="PROSITE" id="PS51369">
    <property type="entry name" value="TCP"/>
    <property type="match status" value="1"/>
</dbReference>
<gene>
    <name evidence="2" type="ORF">Ccrd_005369</name>
</gene>
<evidence type="ECO:0000313" key="3">
    <source>
        <dbReference type="Proteomes" id="UP000243975"/>
    </source>
</evidence>
<sequence>MAQKSFWLQDFLEFDKASKTLDWLFTKYKRQQSRSWLMKQSTPHLPLLVLIHVNWLLETIKGPEDQSVEYKGVKKAEARARSRKGGLKFRMITLHPNQASWDQIESQSVYSDFLQNQLSDEIFVQQSA</sequence>